<organism evidence="2 3">
    <name type="scientific">Salix dunnii</name>
    <dbReference type="NCBI Taxonomy" id="1413687"/>
    <lineage>
        <taxon>Eukaryota</taxon>
        <taxon>Viridiplantae</taxon>
        <taxon>Streptophyta</taxon>
        <taxon>Embryophyta</taxon>
        <taxon>Tracheophyta</taxon>
        <taxon>Spermatophyta</taxon>
        <taxon>Magnoliopsida</taxon>
        <taxon>eudicotyledons</taxon>
        <taxon>Gunneridae</taxon>
        <taxon>Pentapetalae</taxon>
        <taxon>rosids</taxon>
        <taxon>fabids</taxon>
        <taxon>Malpighiales</taxon>
        <taxon>Salicaceae</taxon>
        <taxon>Saliceae</taxon>
        <taxon>Salix</taxon>
    </lineage>
</organism>
<gene>
    <name evidence="2" type="ORF">SADUNF_Sadunf03G0002400</name>
</gene>
<evidence type="ECO:0000256" key="1">
    <source>
        <dbReference type="SAM" id="Phobius"/>
    </source>
</evidence>
<evidence type="ECO:0000313" key="3">
    <source>
        <dbReference type="Proteomes" id="UP000657918"/>
    </source>
</evidence>
<keyword evidence="1" id="KW-0472">Membrane</keyword>
<keyword evidence="1" id="KW-0812">Transmembrane</keyword>
<name>A0A835N442_9ROSI</name>
<proteinExistence type="predicted"/>
<protein>
    <submittedName>
        <fullName evidence="2">Uncharacterized protein</fullName>
    </submittedName>
</protein>
<feature type="transmembrane region" description="Helical" evidence="1">
    <location>
        <begin position="26"/>
        <end position="48"/>
    </location>
</feature>
<dbReference type="Proteomes" id="UP000657918">
    <property type="component" value="Unassembled WGS sequence"/>
</dbReference>
<sequence length="62" mass="7078">MRGRTIHSAAFDGGISWIALARQKRLFEAVIWCVSFGLANFCLLTWLWSSLLECMMMTNCYG</sequence>
<dbReference type="EMBL" id="JADGMS010000003">
    <property type="protein sequence ID" value="KAF9684938.1"/>
    <property type="molecule type" value="Genomic_DNA"/>
</dbReference>
<dbReference type="AlphaFoldDB" id="A0A835N442"/>
<keyword evidence="3" id="KW-1185">Reference proteome</keyword>
<evidence type="ECO:0000313" key="2">
    <source>
        <dbReference type="EMBL" id="KAF9684938.1"/>
    </source>
</evidence>
<keyword evidence="1" id="KW-1133">Transmembrane helix</keyword>
<comment type="caution">
    <text evidence="2">The sequence shown here is derived from an EMBL/GenBank/DDBJ whole genome shotgun (WGS) entry which is preliminary data.</text>
</comment>
<reference evidence="2 3" key="1">
    <citation type="submission" date="2020-10" db="EMBL/GenBank/DDBJ databases">
        <title>Plant Genome Project.</title>
        <authorList>
            <person name="Zhang R.-G."/>
        </authorList>
    </citation>
    <scope>NUCLEOTIDE SEQUENCE [LARGE SCALE GENOMIC DNA]</scope>
    <source>
        <strain evidence="2">FAFU-HL-1</strain>
        <tissue evidence="2">Leaf</tissue>
    </source>
</reference>
<accession>A0A835N442</accession>